<feature type="transmembrane region" description="Helical" evidence="7">
    <location>
        <begin position="221"/>
        <end position="243"/>
    </location>
</feature>
<protein>
    <submittedName>
        <fullName evidence="10">ABC transporter, permease protein</fullName>
    </submittedName>
</protein>
<evidence type="ECO:0000256" key="7">
    <source>
        <dbReference type="RuleBase" id="RU363032"/>
    </source>
</evidence>
<name>A0A133XQL3_9ACTN</name>
<dbReference type="PANTHER" id="PTHR30151">
    <property type="entry name" value="ALKANE SULFONATE ABC TRANSPORTER-RELATED, MEMBRANE SUBUNIT"/>
    <property type="match status" value="1"/>
</dbReference>
<sequence>MTCIRPHKKILYPLASLGALVLVWHLVVALELVPHYLLPSPVEVVFALINEFCLLVMHAQTTLVEALLGLVIGVVLAVICAIIMDRFEDFYLAFEPLATLSQTIPTIAIAPLLVLWFGYGLLPKIILVILTSFFPVLVSFVSGLASVDHDMIDLMRIMHASRWQIFWHVKMPAALEQFFAGLSIAAAYAIVSAVIAEWLGGIAGLGVYMTRVRKSFAYDRMFASIIVISSLSLLLMAAMRGLAYVGMPWKHRETQRSGQETHAAGQEEHRPTQSNANQQR</sequence>
<feature type="transmembrane region" description="Helical" evidence="7">
    <location>
        <begin position="36"/>
        <end position="56"/>
    </location>
</feature>
<dbReference type="GO" id="GO:0005886">
    <property type="term" value="C:plasma membrane"/>
    <property type="evidence" value="ECO:0007669"/>
    <property type="project" value="UniProtKB-SubCell"/>
</dbReference>
<keyword evidence="5 7" id="KW-1133">Transmembrane helix</keyword>
<dbReference type="InterPro" id="IPR035906">
    <property type="entry name" value="MetI-like_sf"/>
</dbReference>
<keyword evidence="6 7" id="KW-0472">Membrane</keyword>
<dbReference type="STRING" id="1393034.HMPREF3192_01209"/>
<feature type="transmembrane region" description="Helical" evidence="7">
    <location>
        <begin position="12"/>
        <end position="30"/>
    </location>
</feature>
<feature type="transmembrane region" description="Helical" evidence="7">
    <location>
        <begin position="96"/>
        <end position="118"/>
    </location>
</feature>
<evidence type="ECO:0000256" key="2">
    <source>
        <dbReference type="ARBA" id="ARBA00022448"/>
    </source>
</evidence>
<dbReference type="Gene3D" id="1.10.3720.10">
    <property type="entry name" value="MetI-like"/>
    <property type="match status" value="1"/>
</dbReference>
<dbReference type="PATRIC" id="fig|1393034.3.peg.1179"/>
<dbReference type="Proteomes" id="UP000070675">
    <property type="component" value="Unassembled WGS sequence"/>
</dbReference>
<evidence type="ECO:0000256" key="8">
    <source>
        <dbReference type="SAM" id="MobiDB-lite"/>
    </source>
</evidence>
<evidence type="ECO:0000313" key="10">
    <source>
        <dbReference type="EMBL" id="KXB33237.1"/>
    </source>
</evidence>
<dbReference type="Pfam" id="PF00528">
    <property type="entry name" value="BPD_transp_1"/>
    <property type="match status" value="1"/>
</dbReference>
<dbReference type="EMBL" id="LSCR01000040">
    <property type="protein sequence ID" value="KXB33237.1"/>
    <property type="molecule type" value="Genomic_DNA"/>
</dbReference>
<comment type="similarity">
    <text evidence="7">Belongs to the binding-protein-dependent transport system permease family.</text>
</comment>
<proteinExistence type="inferred from homology"/>
<evidence type="ECO:0000259" key="9">
    <source>
        <dbReference type="PROSITE" id="PS50928"/>
    </source>
</evidence>
<dbReference type="CDD" id="cd06261">
    <property type="entry name" value="TM_PBP2"/>
    <property type="match status" value="1"/>
</dbReference>
<evidence type="ECO:0000256" key="5">
    <source>
        <dbReference type="ARBA" id="ARBA00022989"/>
    </source>
</evidence>
<evidence type="ECO:0000256" key="1">
    <source>
        <dbReference type="ARBA" id="ARBA00004651"/>
    </source>
</evidence>
<feature type="transmembrane region" description="Helical" evidence="7">
    <location>
        <begin position="125"/>
        <end position="145"/>
    </location>
</feature>
<dbReference type="GO" id="GO:0055085">
    <property type="term" value="P:transmembrane transport"/>
    <property type="evidence" value="ECO:0007669"/>
    <property type="project" value="InterPro"/>
</dbReference>
<evidence type="ECO:0000256" key="3">
    <source>
        <dbReference type="ARBA" id="ARBA00022475"/>
    </source>
</evidence>
<dbReference type="InterPro" id="IPR000515">
    <property type="entry name" value="MetI-like"/>
</dbReference>
<evidence type="ECO:0000256" key="6">
    <source>
        <dbReference type="ARBA" id="ARBA00023136"/>
    </source>
</evidence>
<keyword evidence="2 7" id="KW-0813">Transport</keyword>
<dbReference type="RefSeq" id="WP_082715672.1">
    <property type="nucleotide sequence ID" value="NZ_KQ959516.1"/>
</dbReference>
<accession>A0A133XQL3</accession>
<dbReference type="SUPFAM" id="SSF161098">
    <property type="entry name" value="MetI-like"/>
    <property type="match status" value="1"/>
</dbReference>
<dbReference type="PROSITE" id="PS50928">
    <property type="entry name" value="ABC_TM1"/>
    <property type="match status" value="1"/>
</dbReference>
<feature type="transmembrane region" description="Helical" evidence="7">
    <location>
        <begin position="178"/>
        <end position="209"/>
    </location>
</feature>
<dbReference type="AlphaFoldDB" id="A0A133XQL3"/>
<feature type="domain" description="ABC transmembrane type-1" evidence="9">
    <location>
        <begin position="59"/>
        <end position="239"/>
    </location>
</feature>
<gene>
    <name evidence="10" type="ORF">HMPREF3192_01209</name>
</gene>
<evidence type="ECO:0000313" key="11">
    <source>
        <dbReference type="Proteomes" id="UP000070675"/>
    </source>
</evidence>
<feature type="transmembrane region" description="Helical" evidence="7">
    <location>
        <begin position="63"/>
        <end position="84"/>
    </location>
</feature>
<keyword evidence="11" id="KW-1185">Reference proteome</keyword>
<comment type="caution">
    <text evidence="10">The sequence shown here is derived from an EMBL/GenBank/DDBJ whole genome shotgun (WGS) entry which is preliminary data.</text>
</comment>
<organism evidence="10 11">
    <name type="scientific">Atopobium deltae</name>
    <dbReference type="NCBI Taxonomy" id="1393034"/>
    <lineage>
        <taxon>Bacteria</taxon>
        <taxon>Bacillati</taxon>
        <taxon>Actinomycetota</taxon>
        <taxon>Coriobacteriia</taxon>
        <taxon>Coriobacteriales</taxon>
        <taxon>Atopobiaceae</taxon>
        <taxon>Atopobium</taxon>
    </lineage>
</organism>
<dbReference type="PANTHER" id="PTHR30151:SF20">
    <property type="entry name" value="ABC TRANSPORTER PERMEASE PROTEIN HI_0355-RELATED"/>
    <property type="match status" value="1"/>
</dbReference>
<reference evidence="11" key="1">
    <citation type="submission" date="2016-01" db="EMBL/GenBank/DDBJ databases">
        <authorList>
            <person name="Mitreva M."/>
            <person name="Pepin K.H."/>
            <person name="Mihindukulasuriya K.A."/>
            <person name="Fulton R."/>
            <person name="Fronick C."/>
            <person name="O'Laughlin M."/>
            <person name="Miner T."/>
            <person name="Herter B."/>
            <person name="Rosa B.A."/>
            <person name="Cordes M."/>
            <person name="Tomlinson C."/>
            <person name="Wollam A."/>
            <person name="Palsikar V.B."/>
            <person name="Mardis E.R."/>
            <person name="Wilson R.K."/>
        </authorList>
    </citation>
    <scope>NUCLEOTIDE SEQUENCE [LARGE SCALE GENOMIC DNA]</scope>
    <source>
        <strain evidence="11">DNF00019</strain>
    </source>
</reference>
<comment type="subcellular location">
    <subcellularLocation>
        <location evidence="1 7">Cell membrane</location>
        <topology evidence="1 7">Multi-pass membrane protein</topology>
    </subcellularLocation>
</comment>
<keyword evidence="4 7" id="KW-0812">Transmembrane</keyword>
<dbReference type="OrthoDB" id="7274389at2"/>
<evidence type="ECO:0000256" key="4">
    <source>
        <dbReference type="ARBA" id="ARBA00022692"/>
    </source>
</evidence>
<feature type="region of interest" description="Disordered" evidence="8">
    <location>
        <begin position="255"/>
        <end position="280"/>
    </location>
</feature>
<keyword evidence="3" id="KW-1003">Cell membrane</keyword>